<dbReference type="HOGENOM" id="CLU_026911_7_0_5"/>
<dbReference type="STRING" id="1208324.P73_2447"/>
<feature type="transmembrane region" description="Helical" evidence="7">
    <location>
        <begin position="31"/>
        <end position="52"/>
    </location>
</feature>
<dbReference type="PANTHER" id="PTHR30250:SF10">
    <property type="entry name" value="LIPOPOLYSACCHARIDE BIOSYNTHESIS PROTEIN WZXC"/>
    <property type="match status" value="1"/>
</dbReference>
<dbReference type="CDD" id="cd13127">
    <property type="entry name" value="MATE_tuaB_like"/>
    <property type="match status" value="1"/>
</dbReference>
<dbReference type="EMBL" id="CP004393">
    <property type="protein sequence ID" value="AJE47162.1"/>
    <property type="molecule type" value="Genomic_DNA"/>
</dbReference>
<keyword evidence="5 7" id="KW-1133">Transmembrane helix</keyword>
<evidence type="ECO:0000256" key="5">
    <source>
        <dbReference type="ARBA" id="ARBA00022989"/>
    </source>
</evidence>
<keyword evidence="3" id="KW-1003">Cell membrane</keyword>
<feature type="transmembrane region" description="Helical" evidence="7">
    <location>
        <begin position="284"/>
        <end position="303"/>
    </location>
</feature>
<dbReference type="InterPro" id="IPR050833">
    <property type="entry name" value="Poly_Biosynth_Transport"/>
</dbReference>
<organism evidence="8 9">
    <name type="scientific">Celeribacter indicus</name>
    <dbReference type="NCBI Taxonomy" id="1208324"/>
    <lineage>
        <taxon>Bacteria</taxon>
        <taxon>Pseudomonadati</taxon>
        <taxon>Pseudomonadota</taxon>
        <taxon>Alphaproteobacteria</taxon>
        <taxon>Rhodobacterales</taxon>
        <taxon>Roseobacteraceae</taxon>
        <taxon>Celeribacter</taxon>
    </lineage>
</organism>
<dbReference type="AlphaFoldDB" id="A0A0B5E498"/>
<feature type="transmembrane region" description="Helical" evidence="7">
    <location>
        <begin position="376"/>
        <end position="397"/>
    </location>
</feature>
<feature type="transmembrane region" description="Helical" evidence="7">
    <location>
        <begin position="404"/>
        <end position="424"/>
    </location>
</feature>
<dbReference type="Proteomes" id="UP000031521">
    <property type="component" value="Chromosome"/>
</dbReference>
<evidence type="ECO:0000256" key="4">
    <source>
        <dbReference type="ARBA" id="ARBA00022692"/>
    </source>
</evidence>
<protein>
    <submittedName>
        <fullName evidence="8">Polysaccharide biosynthesis protein</fullName>
    </submittedName>
</protein>
<name>A0A0B5E498_9RHOB</name>
<feature type="transmembrane region" description="Helical" evidence="7">
    <location>
        <begin position="315"/>
        <end position="331"/>
    </location>
</feature>
<keyword evidence="4 7" id="KW-0812">Transmembrane</keyword>
<feature type="transmembrane region" description="Helical" evidence="7">
    <location>
        <begin position="108"/>
        <end position="126"/>
    </location>
</feature>
<feature type="transmembrane region" description="Helical" evidence="7">
    <location>
        <begin position="430"/>
        <end position="449"/>
    </location>
</feature>
<dbReference type="PANTHER" id="PTHR30250">
    <property type="entry name" value="PST FAMILY PREDICTED COLANIC ACID TRANSPORTER"/>
    <property type="match status" value="1"/>
</dbReference>
<evidence type="ECO:0000313" key="8">
    <source>
        <dbReference type="EMBL" id="AJE47162.1"/>
    </source>
</evidence>
<comment type="similarity">
    <text evidence="2">Belongs to the polysaccharide synthase family.</text>
</comment>
<keyword evidence="9" id="KW-1185">Reference proteome</keyword>
<reference evidence="8 9" key="1">
    <citation type="journal article" date="2014" name="Int. J. Syst. Evol. Microbiol.">
        <title>Celeribacter indicus sp. nov., a polycyclic aromatic hydrocarbon-degrading bacterium from deep-sea sediment and reclassification of Huaishuia halophila as Celeribacter halophilus comb. nov.</title>
        <authorList>
            <person name="Lai Q."/>
            <person name="Cao J."/>
            <person name="Yuan J."/>
            <person name="Li F."/>
            <person name="Shao Z."/>
        </authorList>
    </citation>
    <scope>NUCLEOTIDE SEQUENCE [LARGE SCALE GENOMIC DNA]</scope>
    <source>
        <strain evidence="8">P73</strain>
    </source>
</reference>
<gene>
    <name evidence="8" type="ORF">P73_2447</name>
</gene>
<accession>A0A0B5E498</accession>
<evidence type="ECO:0000256" key="2">
    <source>
        <dbReference type="ARBA" id="ARBA00007430"/>
    </source>
</evidence>
<feature type="transmembrane region" description="Helical" evidence="7">
    <location>
        <begin position="352"/>
        <end position="370"/>
    </location>
</feature>
<feature type="transmembrane region" description="Helical" evidence="7">
    <location>
        <begin position="222"/>
        <end position="243"/>
    </location>
</feature>
<evidence type="ECO:0000256" key="1">
    <source>
        <dbReference type="ARBA" id="ARBA00004651"/>
    </source>
</evidence>
<evidence type="ECO:0000313" key="9">
    <source>
        <dbReference type="Proteomes" id="UP000031521"/>
    </source>
</evidence>
<proteinExistence type="inferred from homology"/>
<dbReference type="GO" id="GO:0005886">
    <property type="term" value="C:plasma membrane"/>
    <property type="evidence" value="ECO:0007669"/>
    <property type="project" value="UniProtKB-SubCell"/>
</dbReference>
<dbReference type="KEGG" id="cid:P73_2447"/>
<feature type="transmembrane region" description="Helical" evidence="7">
    <location>
        <begin position="138"/>
        <end position="160"/>
    </location>
</feature>
<evidence type="ECO:0000256" key="7">
    <source>
        <dbReference type="SAM" id="Phobius"/>
    </source>
</evidence>
<keyword evidence="6 7" id="KW-0472">Membrane</keyword>
<sequence>MIWNALNLVVNKGLSVLVRLVLARLLVPDDFGLIGLIIVFLGLTNVLVDFGFEKALVQRRRDADSPLRYDSAFWFLIAAGAVLSLVFAFAGTRVMVWFYDEPRLSTPSMVMAASILLHSLGILPTIRLTRRLRFRNIVLAELVSMVGGATVAISFALLGFGVWSLVLQQLTAVALKTAALWSMCRWRPRWRFSFQALREIASFGTYSLGNQLIYYARQNSDYMFVGAILGTNALGIYTLAYTLTETLRTSAAQIVVRVMFPVFSQLQDNPNEIARIFPGFTRTLSLLLFPIALSLIFYAAPLIDMMFPPEWEGAALPARILGFGGLVYAMSGPSGEALQGMGRIRAFFRLNLINYVVVGIPALLVGANYFGLAGVAVAVTITVLTFRVLVLTALLSITSLTIGAVLYGLLPAIYASVVATGWYFALGDKINFILSIAVLFLVFGCAALLSGSARLPRSRLINKVGVR</sequence>
<evidence type="ECO:0000256" key="3">
    <source>
        <dbReference type="ARBA" id="ARBA00022475"/>
    </source>
</evidence>
<dbReference type="Pfam" id="PF13440">
    <property type="entry name" value="Polysacc_synt_3"/>
    <property type="match status" value="1"/>
</dbReference>
<comment type="subcellular location">
    <subcellularLocation>
        <location evidence="1">Cell membrane</location>
        <topology evidence="1">Multi-pass membrane protein</topology>
    </subcellularLocation>
</comment>
<evidence type="ECO:0000256" key="6">
    <source>
        <dbReference type="ARBA" id="ARBA00023136"/>
    </source>
</evidence>
<feature type="transmembrane region" description="Helical" evidence="7">
    <location>
        <begin position="73"/>
        <end position="96"/>
    </location>
</feature>